<feature type="non-terminal residue" evidence="2">
    <location>
        <position position="1"/>
    </location>
</feature>
<feature type="region of interest" description="Disordered" evidence="1">
    <location>
        <begin position="1"/>
        <end position="27"/>
    </location>
</feature>
<evidence type="ECO:0000313" key="3">
    <source>
        <dbReference type="Proteomes" id="UP000708208"/>
    </source>
</evidence>
<gene>
    <name evidence="2" type="ORF">AFUS01_LOCUS5534</name>
</gene>
<proteinExistence type="predicted"/>
<reference evidence="2" key="1">
    <citation type="submission" date="2021-06" db="EMBL/GenBank/DDBJ databases">
        <authorList>
            <person name="Hodson N. C."/>
            <person name="Mongue J. A."/>
            <person name="Jaron S. K."/>
        </authorList>
    </citation>
    <scope>NUCLEOTIDE SEQUENCE</scope>
</reference>
<evidence type="ECO:0000256" key="1">
    <source>
        <dbReference type="SAM" id="MobiDB-lite"/>
    </source>
</evidence>
<accession>A0A8J2J8W4</accession>
<organism evidence="2 3">
    <name type="scientific">Allacma fusca</name>
    <dbReference type="NCBI Taxonomy" id="39272"/>
    <lineage>
        <taxon>Eukaryota</taxon>
        <taxon>Metazoa</taxon>
        <taxon>Ecdysozoa</taxon>
        <taxon>Arthropoda</taxon>
        <taxon>Hexapoda</taxon>
        <taxon>Collembola</taxon>
        <taxon>Symphypleona</taxon>
        <taxon>Sminthuridae</taxon>
        <taxon>Allacma</taxon>
    </lineage>
</organism>
<evidence type="ECO:0000313" key="2">
    <source>
        <dbReference type="EMBL" id="CAG7716001.1"/>
    </source>
</evidence>
<sequence>CFTHTPKNYSEPKHRSEHPVAPGHLLTNPVGKNGKCLRCPPGPFSGEFICALPQSNLPPDLSFAILEIQYWIALNVTNNELSMPIQRSPNKSQPKITTFTSQANKRKAESQPDPSNICKTPNKISRNSPTLSANMDISSLWSKIVAKLDKSNNELGDLISKAESNLTSHFESKIGEGKKTTNEKRMEILQEKLEKRGIDLHPSNIDQIYRLGRHKPNVSKQDQRPLMIKLTTESKARELLRQFKELQKEGLHIREDLPKTEASNQYALRQLVKLNKSKGENPKWVGRNVRIGDKIFSARNGSIIEVNSVTSNTERKSYEEWNS</sequence>
<protein>
    <submittedName>
        <fullName evidence="2">Uncharacterized protein</fullName>
    </submittedName>
</protein>
<dbReference type="AlphaFoldDB" id="A0A8J2J8W4"/>
<name>A0A8J2J8W4_9HEXA</name>
<comment type="caution">
    <text evidence="2">The sequence shown here is derived from an EMBL/GenBank/DDBJ whole genome shotgun (WGS) entry which is preliminary data.</text>
</comment>
<dbReference type="Proteomes" id="UP000708208">
    <property type="component" value="Unassembled WGS sequence"/>
</dbReference>
<keyword evidence="3" id="KW-1185">Reference proteome</keyword>
<dbReference type="EMBL" id="CAJVCH010035271">
    <property type="protein sequence ID" value="CAG7716001.1"/>
    <property type="molecule type" value="Genomic_DNA"/>
</dbReference>